<dbReference type="PANTHER" id="PTHR35011">
    <property type="entry name" value="2,3-DIKETO-L-GULONATE TRAP TRANSPORTER SMALL PERMEASE PROTEIN YIAM"/>
    <property type="match status" value="1"/>
</dbReference>
<comment type="subcellular location">
    <subcellularLocation>
        <location evidence="1 9">Cell inner membrane</location>
        <topology evidence="1 9">Multi-pass membrane protein</topology>
    </subcellularLocation>
</comment>
<comment type="similarity">
    <text evidence="8 9">Belongs to the TRAP transporter small permease family.</text>
</comment>
<comment type="function">
    <text evidence="9">Part of the tripartite ATP-independent periplasmic (TRAP) transport system.</text>
</comment>
<protein>
    <recommendedName>
        <fullName evidence="9">TRAP transporter small permease protein</fullName>
    </recommendedName>
</protein>
<dbReference type="InterPro" id="IPR055348">
    <property type="entry name" value="DctQ"/>
</dbReference>
<dbReference type="InterPro" id="IPR007387">
    <property type="entry name" value="TRAP_DctQ"/>
</dbReference>
<reference evidence="11 12" key="1">
    <citation type="journal article" date="2014" name="Int. J. Syst. Evol. Microbiol.">
        <title>Sneathiella chungangensis sp. nov., isolated from a marine sand, and emended description of the genus Sneathiella.</title>
        <authorList>
            <person name="Siamphan C."/>
            <person name="Kim H."/>
            <person name="Lee J.S."/>
            <person name="Kim W."/>
        </authorList>
    </citation>
    <scope>NUCLEOTIDE SEQUENCE [LARGE SCALE GENOMIC DNA]</scope>
    <source>
        <strain evidence="11 12">KCTC 32476</strain>
    </source>
</reference>
<dbReference type="Pfam" id="PF04290">
    <property type="entry name" value="DctQ"/>
    <property type="match status" value="1"/>
</dbReference>
<evidence type="ECO:0000256" key="1">
    <source>
        <dbReference type="ARBA" id="ARBA00004429"/>
    </source>
</evidence>
<keyword evidence="12" id="KW-1185">Reference proteome</keyword>
<evidence type="ECO:0000259" key="10">
    <source>
        <dbReference type="Pfam" id="PF04290"/>
    </source>
</evidence>
<name>A0A845MII9_9PROT</name>
<evidence type="ECO:0000313" key="11">
    <source>
        <dbReference type="EMBL" id="MZR23230.1"/>
    </source>
</evidence>
<dbReference type="Proteomes" id="UP000445696">
    <property type="component" value="Unassembled WGS sequence"/>
</dbReference>
<dbReference type="GO" id="GO:0022857">
    <property type="term" value="F:transmembrane transporter activity"/>
    <property type="evidence" value="ECO:0007669"/>
    <property type="project" value="UniProtKB-UniRule"/>
</dbReference>
<evidence type="ECO:0000256" key="5">
    <source>
        <dbReference type="ARBA" id="ARBA00022692"/>
    </source>
</evidence>
<evidence type="ECO:0000256" key="6">
    <source>
        <dbReference type="ARBA" id="ARBA00022989"/>
    </source>
</evidence>
<comment type="subunit">
    <text evidence="9">The complex comprises the extracytoplasmic solute receptor protein and the two transmembrane proteins.</text>
</comment>
<organism evidence="11 12">
    <name type="scientific">Sneathiella chungangensis</name>
    <dbReference type="NCBI Taxonomy" id="1418234"/>
    <lineage>
        <taxon>Bacteria</taxon>
        <taxon>Pseudomonadati</taxon>
        <taxon>Pseudomonadota</taxon>
        <taxon>Alphaproteobacteria</taxon>
        <taxon>Sneathiellales</taxon>
        <taxon>Sneathiellaceae</taxon>
        <taxon>Sneathiella</taxon>
    </lineage>
</organism>
<feature type="transmembrane region" description="Helical" evidence="9">
    <location>
        <begin position="131"/>
        <end position="152"/>
    </location>
</feature>
<evidence type="ECO:0000256" key="3">
    <source>
        <dbReference type="ARBA" id="ARBA00022475"/>
    </source>
</evidence>
<dbReference type="GO" id="GO:0005886">
    <property type="term" value="C:plasma membrane"/>
    <property type="evidence" value="ECO:0007669"/>
    <property type="project" value="UniProtKB-SubCell"/>
</dbReference>
<keyword evidence="6 9" id="KW-1133">Transmembrane helix</keyword>
<gene>
    <name evidence="11" type="ORF">GQF03_12910</name>
</gene>
<evidence type="ECO:0000256" key="2">
    <source>
        <dbReference type="ARBA" id="ARBA00022448"/>
    </source>
</evidence>
<feature type="transmembrane region" description="Helical" evidence="9">
    <location>
        <begin position="51"/>
        <end position="72"/>
    </location>
</feature>
<evidence type="ECO:0000256" key="4">
    <source>
        <dbReference type="ARBA" id="ARBA00022519"/>
    </source>
</evidence>
<dbReference type="RefSeq" id="WP_161339694.1">
    <property type="nucleotide sequence ID" value="NZ_JBHSDG010000003.1"/>
</dbReference>
<keyword evidence="5 9" id="KW-0812">Transmembrane</keyword>
<keyword evidence="7 9" id="KW-0472">Membrane</keyword>
<evidence type="ECO:0000313" key="12">
    <source>
        <dbReference type="Proteomes" id="UP000445696"/>
    </source>
</evidence>
<keyword evidence="4 9" id="KW-0997">Cell inner membrane</keyword>
<dbReference type="AlphaFoldDB" id="A0A845MII9"/>
<keyword evidence="2 9" id="KW-0813">Transport</keyword>
<feature type="transmembrane region" description="Helical" evidence="9">
    <location>
        <begin position="93"/>
        <end position="111"/>
    </location>
</feature>
<dbReference type="OrthoDB" id="8030921at2"/>
<proteinExistence type="inferred from homology"/>
<comment type="caution">
    <text evidence="11">The sequence shown here is derived from an EMBL/GenBank/DDBJ whole genome shotgun (WGS) entry which is preliminary data.</text>
</comment>
<feature type="domain" description="Tripartite ATP-independent periplasmic transporters DctQ component" evidence="10">
    <location>
        <begin position="28"/>
        <end position="156"/>
    </location>
</feature>
<keyword evidence="3" id="KW-1003">Cell membrane</keyword>
<evidence type="ECO:0000256" key="8">
    <source>
        <dbReference type="ARBA" id="ARBA00038436"/>
    </source>
</evidence>
<accession>A0A845MII9</accession>
<feature type="transmembrane region" description="Helical" evidence="9">
    <location>
        <begin position="12"/>
        <end position="31"/>
    </location>
</feature>
<sequence>MIKLLDAGLGKIYGSVGNVTGLAIGLFAIFIVLDLVLRKFGLPLIEGLQEIIEYSLYVVVFLGAPWVLRLGAHIRVDFLSSLLGERNVKTLDVMMNVLGLIISLLLVYYGMRNLMEAYQFGSAQRQVFVVMEWHLLIIFVLSFSLCAVEFLLRMWRGHPVSEETA</sequence>
<evidence type="ECO:0000256" key="9">
    <source>
        <dbReference type="RuleBase" id="RU369079"/>
    </source>
</evidence>
<evidence type="ECO:0000256" key="7">
    <source>
        <dbReference type="ARBA" id="ARBA00023136"/>
    </source>
</evidence>
<dbReference type="EMBL" id="WTVA01000014">
    <property type="protein sequence ID" value="MZR23230.1"/>
    <property type="molecule type" value="Genomic_DNA"/>
</dbReference>